<evidence type="ECO:0000313" key="2">
    <source>
        <dbReference type="EMBL" id="GAA0876899.1"/>
    </source>
</evidence>
<keyword evidence="3" id="KW-1185">Reference proteome</keyword>
<organism evidence="2 3">
    <name type="scientific">Wandonia haliotis</name>
    <dbReference type="NCBI Taxonomy" id="574963"/>
    <lineage>
        <taxon>Bacteria</taxon>
        <taxon>Pseudomonadati</taxon>
        <taxon>Bacteroidota</taxon>
        <taxon>Flavobacteriia</taxon>
        <taxon>Flavobacteriales</taxon>
        <taxon>Crocinitomicaceae</taxon>
        <taxon>Wandonia</taxon>
    </lineage>
</organism>
<dbReference type="PANTHER" id="PTHR42709:SF4">
    <property type="entry name" value="INNER MEMBRANE PROTEIN YQAA"/>
    <property type="match status" value="1"/>
</dbReference>
<name>A0ABN1MUX4_9FLAO</name>
<comment type="caution">
    <text evidence="2">The sequence shown here is derived from an EMBL/GenBank/DDBJ whole genome shotgun (WGS) entry which is preliminary data.</text>
</comment>
<dbReference type="InterPro" id="IPR051311">
    <property type="entry name" value="DedA_domain"/>
</dbReference>
<feature type="transmembrane region" description="Helical" evidence="1">
    <location>
        <begin position="122"/>
        <end position="145"/>
    </location>
</feature>
<feature type="transmembrane region" description="Helical" evidence="1">
    <location>
        <begin position="95"/>
        <end position="116"/>
    </location>
</feature>
<dbReference type="RefSeq" id="WP_343790680.1">
    <property type="nucleotide sequence ID" value="NZ_BAAAFH010000022.1"/>
</dbReference>
<reference evidence="2 3" key="1">
    <citation type="journal article" date="2019" name="Int. J. Syst. Evol. Microbiol.">
        <title>The Global Catalogue of Microorganisms (GCM) 10K type strain sequencing project: providing services to taxonomists for standard genome sequencing and annotation.</title>
        <authorList>
            <consortium name="The Broad Institute Genomics Platform"/>
            <consortium name="The Broad Institute Genome Sequencing Center for Infectious Disease"/>
            <person name="Wu L."/>
            <person name="Ma J."/>
        </authorList>
    </citation>
    <scope>NUCLEOTIDE SEQUENCE [LARGE SCALE GENOMIC DNA]</scope>
    <source>
        <strain evidence="2 3">JCM 16083</strain>
    </source>
</reference>
<feature type="transmembrane region" description="Helical" evidence="1">
    <location>
        <begin position="43"/>
        <end position="63"/>
    </location>
</feature>
<dbReference type="EMBL" id="BAAAFH010000022">
    <property type="protein sequence ID" value="GAA0876899.1"/>
    <property type="molecule type" value="Genomic_DNA"/>
</dbReference>
<evidence type="ECO:0000256" key="1">
    <source>
        <dbReference type="SAM" id="Phobius"/>
    </source>
</evidence>
<sequence>MTPEYLSWGLAGLFFMTFLAATLIPLASEAVFITYLVLGYDPIAVIFVATAGNSGGSILNYFIGRLGNPRWIKVFGSSEIKLASFRERIGRYGHWTGLLFWLPIIGDPLTLAMGFFRTRVVPSFLVITGVKLLRYVVLWLIWVYFS</sequence>
<dbReference type="Proteomes" id="UP001501126">
    <property type="component" value="Unassembled WGS sequence"/>
</dbReference>
<feature type="transmembrane region" description="Helical" evidence="1">
    <location>
        <begin position="12"/>
        <end position="37"/>
    </location>
</feature>
<dbReference type="PANTHER" id="PTHR42709">
    <property type="entry name" value="ALKALINE PHOSPHATASE LIKE PROTEIN"/>
    <property type="match status" value="1"/>
</dbReference>
<keyword evidence="1" id="KW-1133">Transmembrane helix</keyword>
<keyword evidence="1" id="KW-0472">Membrane</keyword>
<proteinExistence type="predicted"/>
<protein>
    <submittedName>
        <fullName evidence="2">YqaA family protein</fullName>
    </submittedName>
</protein>
<accession>A0ABN1MUX4</accession>
<evidence type="ECO:0000313" key="3">
    <source>
        <dbReference type="Proteomes" id="UP001501126"/>
    </source>
</evidence>
<keyword evidence="1" id="KW-0812">Transmembrane</keyword>
<gene>
    <name evidence="2" type="ORF">GCM10009118_33090</name>
</gene>